<evidence type="ECO:0000313" key="3">
    <source>
        <dbReference type="EMBL" id="AJD49387.1"/>
    </source>
</evidence>
<evidence type="ECO:0000259" key="2">
    <source>
        <dbReference type="Pfam" id="PF09990"/>
    </source>
</evidence>
<dbReference type="OrthoDB" id="2873672at2"/>
<gene>
    <name evidence="3" type="ORF">S7S_14875</name>
</gene>
<organism evidence="3 4">
    <name type="scientific">Isoalcanivorax pacificus W11-5</name>
    <dbReference type="NCBI Taxonomy" id="391936"/>
    <lineage>
        <taxon>Bacteria</taxon>
        <taxon>Pseudomonadati</taxon>
        <taxon>Pseudomonadota</taxon>
        <taxon>Gammaproteobacteria</taxon>
        <taxon>Oceanospirillales</taxon>
        <taxon>Alcanivoracaceae</taxon>
        <taxon>Isoalcanivorax</taxon>
    </lineage>
</organism>
<keyword evidence="1" id="KW-1133">Transmembrane helix</keyword>
<dbReference type="KEGG" id="apac:S7S_14875"/>
<feature type="transmembrane region" description="Helical" evidence="1">
    <location>
        <begin position="51"/>
        <end position="76"/>
    </location>
</feature>
<dbReference type="EMBL" id="CP004387">
    <property type="protein sequence ID" value="AJD49387.1"/>
    <property type="molecule type" value="Genomic_DNA"/>
</dbReference>
<feature type="transmembrane region" description="Helical" evidence="1">
    <location>
        <begin position="21"/>
        <end position="39"/>
    </location>
</feature>
<keyword evidence="1" id="KW-0472">Membrane</keyword>
<dbReference type="STRING" id="391936.S7S_14875"/>
<accession>A0A0B4XSU6</accession>
<dbReference type="Proteomes" id="UP000006764">
    <property type="component" value="Chromosome"/>
</dbReference>
<dbReference type="AlphaFoldDB" id="A0A0B4XSU6"/>
<protein>
    <recommendedName>
        <fullName evidence="2">DUF2231 domain-containing protein</fullName>
    </recommendedName>
</protein>
<evidence type="ECO:0000313" key="4">
    <source>
        <dbReference type="Proteomes" id="UP000006764"/>
    </source>
</evidence>
<feature type="transmembrane region" description="Helical" evidence="1">
    <location>
        <begin position="121"/>
        <end position="142"/>
    </location>
</feature>
<feature type="domain" description="DUF2231" evidence="2">
    <location>
        <begin position="19"/>
        <end position="155"/>
    </location>
</feature>
<dbReference type="HOGENOM" id="CLU_107155_2_0_6"/>
<evidence type="ECO:0000256" key="1">
    <source>
        <dbReference type="SAM" id="Phobius"/>
    </source>
</evidence>
<dbReference type="RefSeq" id="WP_008733690.1">
    <property type="nucleotide sequence ID" value="NZ_CP004387.1"/>
</dbReference>
<dbReference type="InterPro" id="IPR019251">
    <property type="entry name" value="DUF2231_TM"/>
</dbReference>
<feature type="transmembrane region" description="Helical" evidence="1">
    <location>
        <begin position="88"/>
        <end position="109"/>
    </location>
</feature>
<keyword evidence="4" id="KW-1185">Reference proteome</keyword>
<proteinExistence type="predicted"/>
<sequence>MSTPDTPHRPIPSRMAIGGHPLHPMLIHFPVAALLALVGTDTGYLLTEDPFWSRAGVWLAGVGAAGGWFSGIVGLIDLVSVRPIRRLVTAWCHALVAVMLLSLASFNWLLRISTDDHGAVIMPAGLVLTLLSAALTAAAGLLGGRLVYEHAVGVDVPVDTR</sequence>
<name>A0A0B4XSU6_9GAMM</name>
<keyword evidence="1" id="KW-0812">Transmembrane</keyword>
<reference evidence="3 4" key="1">
    <citation type="journal article" date="2012" name="J. Bacteriol.">
        <title>Genome sequence of an alkane-degrading bacterium, Alcanivorax pacificus type strain W11-5, isolated from deep sea sediment.</title>
        <authorList>
            <person name="Lai Q."/>
            <person name="Shao Z."/>
        </authorList>
    </citation>
    <scope>NUCLEOTIDE SEQUENCE [LARGE SCALE GENOMIC DNA]</scope>
    <source>
        <strain evidence="3 4">W11-5</strain>
    </source>
</reference>
<dbReference type="Pfam" id="PF09990">
    <property type="entry name" value="DUF2231"/>
    <property type="match status" value="1"/>
</dbReference>